<keyword evidence="2" id="KW-1133">Transmembrane helix</keyword>
<keyword evidence="2" id="KW-0472">Membrane</keyword>
<organism evidence="3 4">
    <name type="scientific">Mytilus galloprovincialis</name>
    <name type="common">Mediterranean mussel</name>
    <dbReference type="NCBI Taxonomy" id="29158"/>
    <lineage>
        <taxon>Eukaryota</taxon>
        <taxon>Metazoa</taxon>
        <taxon>Spiralia</taxon>
        <taxon>Lophotrochozoa</taxon>
        <taxon>Mollusca</taxon>
        <taxon>Bivalvia</taxon>
        <taxon>Autobranchia</taxon>
        <taxon>Pteriomorphia</taxon>
        <taxon>Mytilida</taxon>
        <taxon>Mytiloidea</taxon>
        <taxon>Mytilidae</taxon>
        <taxon>Mytilinae</taxon>
        <taxon>Mytilus</taxon>
    </lineage>
</organism>
<proteinExistence type="predicted"/>
<feature type="transmembrane region" description="Helical" evidence="2">
    <location>
        <begin position="49"/>
        <end position="69"/>
    </location>
</feature>
<feature type="coiled-coil region" evidence="1">
    <location>
        <begin position="21"/>
        <end position="48"/>
    </location>
</feature>
<keyword evidence="4" id="KW-1185">Reference proteome</keyword>
<sequence>MTSDRQIYYTCEMLISADVGLRKREKEIEQLNTENRKIENRRLAYKDSLYTTAGVGGLVGVFATTVALVSCTVALMQVTGHVVVAAKVVGSVVGGTKVKSADVVNAKDCDCDIVPKEPSGLFSKCSIS</sequence>
<name>A0A8B6DLT0_MYTGA</name>
<comment type="caution">
    <text evidence="3">The sequence shown here is derived from an EMBL/GenBank/DDBJ whole genome shotgun (WGS) entry which is preliminary data.</text>
</comment>
<protein>
    <submittedName>
        <fullName evidence="3">Uncharacterized protein</fullName>
    </submittedName>
</protein>
<gene>
    <name evidence="3" type="ORF">MGAL_10B064003</name>
</gene>
<keyword evidence="1" id="KW-0175">Coiled coil</keyword>
<keyword evidence="2" id="KW-0812">Transmembrane</keyword>
<dbReference type="AlphaFoldDB" id="A0A8B6DLT0"/>
<evidence type="ECO:0000256" key="1">
    <source>
        <dbReference type="SAM" id="Coils"/>
    </source>
</evidence>
<evidence type="ECO:0000256" key="2">
    <source>
        <dbReference type="SAM" id="Phobius"/>
    </source>
</evidence>
<dbReference type="Proteomes" id="UP000596742">
    <property type="component" value="Unassembled WGS sequence"/>
</dbReference>
<evidence type="ECO:0000313" key="4">
    <source>
        <dbReference type="Proteomes" id="UP000596742"/>
    </source>
</evidence>
<evidence type="ECO:0000313" key="3">
    <source>
        <dbReference type="EMBL" id="VDI22260.1"/>
    </source>
</evidence>
<reference evidence="3" key="1">
    <citation type="submission" date="2018-11" db="EMBL/GenBank/DDBJ databases">
        <authorList>
            <person name="Alioto T."/>
            <person name="Alioto T."/>
        </authorList>
    </citation>
    <scope>NUCLEOTIDE SEQUENCE</scope>
</reference>
<dbReference type="EMBL" id="UYJE01003764">
    <property type="protein sequence ID" value="VDI22260.1"/>
    <property type="molecule type" value="Genomic_DNA"/>
</dbReference>
<accession>A0A8B6DLT0</accession>